<feature type="chain" id="PRO_5040723103" evidence="16">
    <location>
        <begin position="27"/>
        <end position="396"/>
    </location>
</feature>
<feature type="domain" description="CFEM" evidence="17">
    <location>
        <begin position="4"/>
        <end position="117"/>
    </location>
</feature>
<feature type="disulfide bond" evidence="14">
    <location>
        <begin position="32"/>
        <end position="72"/>
    </location>
</feature>
<reference evidence="18" key="2">
    <citation type="journal article" date="2023" name="IMA Fungus">
        <title>Comparative genomic study of the Penicillium genus elucidates a diverse pangenome and 15 lateral gene transfer events.</title>
        <authorList>
            <person name="Petersen C."/>
            <person name="Sorensen T."/>
            <person name="Nielsen M.R."/>
            <person name="Sondergaard T.E."/>
            <person name="Sorensen J.L."/>
            <person name="Fitzpatrick D.A."/>
            <person name="Frisvad J.C."/>
            <person name="Nielsen K.L."/>
        </authorList>
    </citation>
    <scope>NUCLEOTIDE SEQUENCE</scope>
    <source>
        <strain evidence="18">IBT 30728</strain>
    </source>
</reference>
<evidence type="ECO:0000256" key="3">
    <source>
        <dbReference type="ARBA" id="ARBA00004613"/>
    </source>
</evidence>
<keyword evidence="14" id="KW-0408">Iron</keyword>
<feature type="transmembrane region" description="Helical" evidence="15">
    <location>
        <begin position="262"/>
        <end position="281"/>
    </location>
</feature>
<keyword evidence="11 14" id="KW-1015">Disulfide bond</keyword>
<comment type="similarity">
    <text evidence="13">Belongs to the SAT4 family.</text>
</comment>
<dbReference type="GO" id="GO:0005576">
    <property type="term" value="C:extracellular region"/>
    <property type="evidence" value="ECO:0007669"/>
    <property type="project" value="UniProtKB-SubCell"/>
</dbReference>
<feature type="binding site" description="axial binding residue" evidence="14">
    <location>
        <position position="50"/>
    </location>
    <ligand>
        <name>heme</name>
        <dbReference type="ChEBI" id="CHEBI:30413"/>
    </ligand>
    <ligandPart>
        <name>Fe</name>
        <dbReference type="ChEBI" id="CHEBI:18248"/>
    </ligandPart>
</feature>
<sequence length="396" mass="43475">MILEMRCVSKAMLIFVMLGLAAMSSALDMPLCAIDCMSASIKSSPCIMHDTSCICANAPLQSNLTACIQASCTVRDGLSKPGMGAASSLLSVSMGMLEFLSECFAISNELVCSCFTEPSIQVVDAGYGRDIWTISFSNVTLILKYNWVVEMLYVGAVSSIKLAFLSLYLHIFPNHGLRSGIYITMGIVVAYFIAFFFGTCLNCLPVSYIWTSWTNETRGNCLNFNAFGIACAVLNIVLDVVVMALPLRELARLKLRPVKKNLVMLMFCTGFFITIVSIIRLKSVVTFAHTSNATYDFVPVAYWSLIESYTAVICVSMPAMRRLSKRLLDPCIGIPHSSGIDPKTTEREKSFHLQRVAGRHSRGVSLGKNIKASVSQEPLTRQYSDGIELADVVERS</sequence>
<evidence type="ECO:0000256" key="4">
    <source>
        <dbReference type="ARBA" id="ARBA00010031"/>
    </source>
</evidence>
<keyword evidence="7 15" id="KW-0812">Transmembrane</keyword>
<keyword evidence="9 15" id="KW-1133">Transmembrane helix</keyword>
<name>A0A9W9XLX2_9EURO</name>
<dbReference type="RefSeq" id="XP_056794469.1">
    <property type="nucleotide sequence ID" value="XM_056930176.1"/>
</dbReference>
<evidence type="ECO:0000256" key="8">
    <source>
        <dbReference type="ARBA" id="ARBA00022729"/>
    </source>
</evidence>
<feature type="transmembrane region" description="Helical" evidence="15">
    <location>
        <begin position="222"/>
        <end position="242"/>
    </location>
</feature>
<evidence type="ECO:0000256" key="14">
    <source>
        <dbReference type="PROSITE-ProRule" id="PRU01356"/>
    </source>
</evidence>
<dbReference type="InterPro" id="IPR008427">
    <property type="entry name" value="Extracellular_membr_CFEM_dom"/>
</dbReference>
<keyword evidence="8 16" id="KW-0732">Signal</keyword>
<keyword evidence="19" id="KW-1185">Reference proteome</keyword>
<evidence type="ECO:0000313" key="18">
    <source>
        <dbReference type="EMBL" id="KAJ5495456.1"/>
    </source>
</evidence>
<comment type="subcellular location">
    <subcellularLocation>
        <location evidence="2">Membrane</location>
        <topology evidence="2">Lipid-anchor</topology>
        <topology evidence="2">GPI-anchor</topology>
    </subcellularLocation>
    <subcellularLocation>
        <location evidence="1">Membrane</location>
        <topology evidence="1">Multi-pass membrane protein</topology>
    </subcellularLocation>
    <subcellularLocation>
        <location evidence="3">Secreted</location>
    </subcellularLocation>
</comment>
<reference evidence="18" key="1">
    <citation type="submission" date="2022-12" db="EMBL/GenBank/DDBJ databases">
        <authorList>
            <person name="Petersen C."/>
        </authorList>
    </citation>
    <scope>NUCLEOTIDE SEQUENCE</scope>
    <source>
        <strain evidence="18">IBT 30728</strain>
    </source>
</reference>
<dbReference type="PANTHER" id="PTHR33048">
    <property type="entry name" value="PTH11-LIKE INTEGRAL MEMBRANE PROTEIN (AFU_ORTHOLOGUE AFUA_5G11245)"/>
    <property type="match status" value="1"/>
</dbReference>
<comment type="similarity">
    <text evidence="4">Belongs to the RBT5 family.</text>
</comment>
<feature type="disulfide bond" evidence="14">
    <location>
        <begin position="46"/>
        <end position="53"/>
    </location>
</feature>
<evidence type="ECO:0000256" key="11">
    <source>
        <dbReference type="ARBA" id="ARBA00023157"/>
    </source>
</evidence>
<feature type="disulfide bond" evidence="14">
    <location>
        <begin position="36"/>
        <end position="67"/>
    </location>
</feature>
<evidence type="ECO:0000256" key="1">
    <source>
        <dbReference type="ARBA" id="ARBA00004141"/>
    </source>
</evidence>
<keyword evidence="6" id="KW-0325">Glycoprotein</keyword>
<accession>A0A9W9XLX2</accession>
<evidence type="ECO:0000256" key="9">
    <source>
        <dbReference type="ARBA" id="ARBA00022989"/>
    </source>
</evidence>
<evidence type="ECO:0000256" key="7">
    <source>
        <dbReference type="ARBA" id="ARBA00022692"/>
    </source>
</evidence>
<comment type="caution">
    <text evidence="18">The sequence shown here is derived from an EMBL/GenBank/DDBJ whole genome shotgun (WGS) entry which is preliminary data.</text>
</comment>
<keyword evidence="14" id="KW-0349">Heme</keyword>
<evidence type="ECO:0000256" key="16">
    <source>
        <dbReference type="SAM" id="SignalP"/>
    </source>
</evidence>
<keyword evidence="12" id="KW-0449">Lipoprotein</keyword>
<proteinExistence type="inferred from homology"/>
<keyword evidence="14" id="KW-0479">Metal-binding</keyword>
<evidence type="ECO:0000256" key="12">
    <source>
        <dbReference type="ARBA" id="ARBA00023288"/>
    </source>
</evidence>
<evidence type="ECO:0000256" key="15">
    <source>
        <dbReference type="SAM" id="Phobius"/>
    </source>
</evidence>
<evidence type="ECO:0000256" key="2">
    <source>
        <dbReference type="ARBA" id="ARBA00004589"/>
    </source>
</evidence>
<evidence type="ECO:0000256" key="10">
    <source>
        <dbReference type="ARBA" id="ARBA00023136"/>
    </source>
</evidence>
<feature type="transmembrane region" description="Helical" evidence="15">
    <location>
        <begin position="181"/>
        <end position="210"/>
    </location>
</feature>
<evidence type="ECO:0000256" key="13">
    <source>
        <dbReference type="ARBA" id="ARBA00038359"/>
    </source>
</evidence>
<comment type="caution">
    <text evidence="14">Lacks conserved residue(s) required for the propagation of feature annotation.</text>
</comment>
<keyword evidence="10 15" id="KW-0472">Membrane</keyword>
<feature type="transmembrane region" description="Helical" evidence="15">
    <location>
        <begin position="147"/>
        <end position="169"/>
    </location>
</feature>
<feature type="transmembrane region" description="Helical" evidence="15">
    <location>
        <begin position="301"/>
        <end position="320"/>
    </location>
</feature>
<keyword evidence="5" id="KW-0964">Secreted</keyword>
<evidence type="ECO:0000256" key="5">
    <source>
        <dbReference type="ARBA" id="ARBA00022525"/>
    </source>
</evidence>
<dbReference type="InterPro" id="IPR052337">
    <property type="entry name" value="SAT4-like"/>
</dbReference>
<evidence type="ECO:0000259" key="17">
    <source>
        <dbReference type="PROSITE" id="PS52012"/>
    </source>
</evidence>
<gene>
    <name evidence="18" type="ORF">N7539_000572</name>
</gene>
<keyword evidence="6" id="KW-0336">GPI-anchor</keyword>
<dbReference type="GO" id="GO:0098552">
    <property type="term" value="C:side of membrane"/>
    <property type="evidence" value="ECO:0007669"/>
    <property type="project" value="UniProtKB-KW"/>
</dbReference>
<organism evidence="18 19">
    <name type="scientific">Penicillium diatomitis</name>
    <dbReference type="NCBI Taxonomy" id="2819901"/>
    <lineage>
        <taxon>Eukaryota</taxon>
        <taxon>Fungi</taxon>
        <taxon>Dikarya</taxon>
        <taxon>Ascomycota</taxon>
        <taxon>Pezizomycotina</taxon>
        <taxon>Eurotiomycetes</taxon>
        <taxon>Eurotiomycetidae</taxon>
        <taxon>Eurotiales</taxon>
        <taxon>Aspergillaceae</taxon>
        <taxon>Penicillium</taxon>
    </lineage>
</organism>
<protein>
    <submittedName>
        <fullName evidence="18">Nucleic acid-bindingOB-fold</fullName>
    </submittedName>
</protein>
<dbReference type="Pfam" id="PF05730">
    <property type="entry name" value="CFEM"/>
    <property type="match status" value="1"/>
</dbReference>
<dbReference type="Proteomes" id="UP001148312">
    <property type="component" value="Unassembled WGS sequence"/>
</dbReference>
<dbReference type="PANTHER" id="PTHR33048:SF143">
    <property type="entry name" value="EXTRACELLULAR MEMBRANE PROTEIN CFEM DOMAIN-CONTAINING PROTEIN-RELATED"/>
    <property type="match status" value="1"/>
</dbReference>
<dbReference type="AlphaFoldDB" id="A0A9W9XLX2"/>
<dbReference type="GeneID" id="81620425"/>
<dbReference type="InterPro" id="IPR049326">
    <property type="entry name" value="Rhodopsin_dom_fungi"/>
</dbReference>
<dbReference type="Pfam" id="PF20684">
    <property type="entry name" value="Fung_rhodopsin"/>
    <property type="match status" value="1"/>
</dbReference>
<dbReference type="EMBL" id="JAPWDQ010000001">
    <property type="protein sequence ID" value="KAJ5495456.1"/>
    <property type="molecule type" value="Genomic_DNA"/>
</dbReference>
<evidence type="ECO:0000313" key="19">
    <source>
        <dbReference type="Proteomes" id="UP001148312"/>
    </source>
</evidence>
<dbReference type="PROSITE" id="PS52012">
    <property type="entry name" value="CFEM"/>
    <property type="match status" value="1"/>
</dbReference>
<feature type="signal peptide" evidence="16">
    <location>
        <begin position="1"/>
        <end position="26"/>
    </location>
</feature>
<evidence type="ECO:0000256" key="6">
    <source>
        <dbReference type="ARBA" id="ARBA00022622"/>
    </source>
</evidence>
<dbReference type="GO" id="GO:0046872">
    <property type="term" value="F:metal ion binding"/>
    <property type="evidence" value="ECO:0007669"/>
    <property type="project" value="UniProtKB-UniRule"/>
</dbReference>